<feature type="transmembrane region" description="Helical" evidence="1">
    <location>
        <begin position="12"/>
        <end position="32"/>
    </location>
</feature>
<dbReference type="AlphaFoldDB" id="A0A1J0ACS1"/>
<evidence type="ECO:0000313" key="3">
    <source>
        <dbReference type="Proteomes" id="UP000180235"/>
    </source>
</evidence>
<keyword evidence="1" id="KW-1133">Transmembrane helix</keyword>
<reference evidence="2 3" key="1">
    <citation type="submission" date="2016-10" db="EMBL/GenBank/DDBJ databases">
        <title>Description of Gloeomargarita lithophora gen. nov., sp. nov., a thylakoid-bearing basal-branching cyanobacterium with intracellular carbonates, and proposal for Gloeomargaritales ord. nov.</title>
        <authorList>
            <person name="Moreira D."/>
            <person name="Tavera R."/>
            <person name="Benzerara K."/>
            <person name="Skouri-Panet F."/>
            <person name="Couradeau E."/>
            <person name="Gerard E."/>
            <person name="Loussert C."/>
            <person name="Novelo E."/>
            <person name="Zivanovic Y."/>
            <person name="Lopez-Garcia P."/>
        </authorList>
    </citation>
    <scope>NUCLEOTIDE SEQUENCE [LARGE SCALE GENOMIC DNA]</scope>
    <source>
        <strain evidence="2 3">D10</strain>
    </source>
</reference>
<gene>
    <name evidence="2" type="ORF">GlitD10_1391</name>
</gene>
<organism evidence="2 3">
    <name type="scientific">Gloeomargarita lithophora Alchichica-D10</name>
    <dbReference type="NCBI Taxonomy" id="1188229"/>
    <lineage>
        <taxon>Bacteria</taxon>
        <taxon>Bacillati</taxon>
        <taxon>Cyanobacteriota</taxon>
        <taxon>Cyanophyceae</taxon>
        <taxon>Gloeomargaritales</taxon>
        <taxon>Gloeomargaritaceae</taxon>
        <taxon>Gloeomargarita</taxon>
    </lineage>
</organism>
<dbReference type="Proteomes" id="UP000180235">
    <property type="component" value="Chromosome"/>
</dbReference>
<name>A0A1J0ACS1_9CYAN</name>
<dbReference type="KEGG" id="glt:GlitD10_1391"/>
<protein>
    <recommendedName>
        <fullName evidence="4">DUF5132 domain-containing protein</fullName>
    </recommendedName>
</protein>
<keyword evidence="1" id="KW-0472">Membrane</keyword>
<dbReference type="STRING" id="1188229.GlitD10_1391"/>
<sequence>MELELLLLGLEPLVAVTVGAGAIVVGGGALALSPAFGEVLGKPELAQELQESGRSMVKTGLVLSLDAYDKVQTAWTETSTTVGQLLEEAKTEAKQVRMQEEVQAAS</sequence>
<keyword evidence="1" id="KW-0812">Transmembrane</keyword>
<proteinExistence type="predicted"/>
<dbReference type="EMBL" id="CP017675">
    <property type="protein sequence ID" value="APB33712.1"/>
    <property type="molecule type" value="Genomic_DNA"/>
</dbReference>
<evidence type="ECO:0000313" key="2">
    <source>
        <dbReference type="EMBL" id="APB33712.1"/>
    </source>
</evidence>
<evidence type="ECO:0000256" key="1">
    <source>
        <dbReference type="SAM" id="Phobius"/>
    </source>
</evidence>
<evidence type="ECO:0008006" key="4">
    <source>
        <dbReference type="Google" id="ProtNLM"/>
    </source>
</evidence>
<accession>A0A1J0ACS1</accession>
<keyword evidence="3" id="KW-1185">Reference proteome</keyword>